<organism evidence="1 2">
    <name type="scientific">Rhizobium tubonense</name>
    <dbReference type="NCBI Taxonomy" id="484088"/>
    <lineage>
        <taxon>Bacteria</taxon>
        <taxon>Pseudomonadati</taxon>
        <taxon>Pseudomonadota</taxon>
        <taxon>Alphaproteobacteria</taxon>
        <taxon>Hyphomicrobiales</taxon>
        <taxon>Rhizobiaceae</taxon>
        <taxon>Rhizobium/Agrobacterium group</taxon>
        <taxon>Rhizobium</taxon>
    </lineage>
</organism>
<proteinExistence type="predicted"/>
<protein>
    <submittedName>
        <fullName evidence="1">Uncharacterized protein</fullName>
    </submittedName>
</protein>
<evidence type="ECO:0000313" key="2">
    <source>
        <dbReference type="Proteomes" id="UP000248925"/>
    </source>
</evidence>
<sequence>MTRIAKAIAALAVAAFLVFVGSSFFKTAAAVDDYIPKSWNAAIEKLGITPLYPPQEDVFVTDIVPSKGLGLGWWPTTSRRPTRGHV</sequence>
<comment type="caution">
    <text evidence="1">The sequence shown here is derived from an EMBL/GenBank/DDBJ whole genome shotgun (WGS) entry which is preliminary data.</text>
</comment>
<dbReference type="Proteomes" id="UP000248925">
    <property type="component" value="Unassembled WGS sequence"/>
</dbReference>
<reference evidence="1 2" key="1">
    <citation type="journal article" date="2018" name="Sci. Rep.">
        <title>Rhizobium tumorigenes sp. nov., a novel plant tumorigenic bacterium isolated from cane gall tumors on thornless blackberry.</title>
        <authorList>
            <person name="Kuzmanovi N."/>
            <person name="Smalla K."/>
            <person name="Gronow S."/>
            <person name="PuBawska J."/>
        </authorList>
    </citation>
    <scope>NUCLEOTIDE SEQUENCE [LARGE SCALE GENOMIC DNA]</scope>
    <source>
        <strain evidence="1 2">CCBAU 85046</strain>
    </source>
</reference>
<dbReference type="AlphaFoldDB" id="A0A2W4C4H2"/>
<evidence type="ECO:0000313" key="1">
    <source>
        <dbReference type="EMBL" id="PZM07961.1"/>
    </source>
</evidence>
<gene>
    <name evidence="1" type="ORF">CPY51_29835</name>
</gene>
<name>A0A2W4C4H2_9HYPH</name>
<keyword evidence="2" id="KW-1185">Reference proteome</keyword>
<dbReference type="EMBL" id="PCDP01000076">
    <property type="protein sequence ID" value="PZM07961.1"/>
    <property type="molecule type" value="Genomic_DNA"/>
</dbReference>
<accession>A0A2W4C4H2</accession>